<dbReference type="AlphaFoldDB" id="A0A511R2C1"/>
<dbReference type="InterPro" id="IPR011044">
    <property type="entry name" value="Quino_amine_DH_bsu"/>
</dbReference>
<dbReference type="EMBL" id="BJXL01000028">
    <property type="protein sequence ID" value="GEM83002.1"/>
    <property type="molecule type" value="Genomic_DNA"/>
</dbReference>
<sequence length="253" mass="28870">MLRAFLFLWLLLGMALAQPQVPVWGFRVVNTYPHDPTAFTQGLIYHNGFLYEGTGLYGQSSIRKVELKTGRVLQSRSLAQKYFGEGITLFQNRFYQLTWQNQEGFIYDLNFIPVGRFTYQTEGWGLTHDGARLIMSDGSAQLFFLNPRTLRPERTLTVRAGGQPVTRLNELEYIQGRIWANVWQTNRIAIINPQSGNVEAWLDLTGLALLALARNPDPDAVLNGIAYDSQNRRVFVTGKLWPFLFEIEVVPNP</sequence>
<dbReference type="PANTHER" id="PTHR31270:SF1">
    <property type="entry name" value="GLUTAMINYL-PEPTIDE CYCLOTRANSFERASE"/>
    <property type="match status" value="1"/>
</dbReference>
<proteinExistence type="predicted"/>
<dbReference type="OrthoDB" id="9783700at2"/>
<dbReference type="GO" id="GO:0016603">
    <property type="term" value="F:glutaminyl-peptide cyclotransferase activity"/>
    <property type="evidence" value="ECO:0007669"/>
    <property type="project" value="InterPro"/>
</dbReference>
<evidence type="ECO:0000256" key="1">
    <source>
        <dbReference type="SAM" id="SignalP"/>
    </source>
</evidence>
<organism evidence="2 3">
    <name type="scientific">Meiothermus hypogaeus NBRC 106114</name>
    <dbReference type="NCBI Taxonomy" id="1227553"/>
    <lineage>
        <taxon>Bacteria</taxon>
        <taxon>Thermotogati</taxon>
        <taxon>Deinococcota</taxon>
        <taxon>Deinococci</taxon>
        <taxon>Thermales</taxon>
        <taxon>Thermaceae</taxon>
        <taxon>Meiothermus</taxon>
    </lineage>
</organism>
<accession>A0A511R2C1</accession>
<keyword evidence="2" id="KW-0808">Transferase</keyword>
<gene>
    <name evidence="2" type="ORF">MHY01S_11680</name>
</gene>
<dbReference type="SUPFAM" id="SSF50969">
    <property type="entry name" value="YVTN repeat-like/Quinoprotein amine dehydrogenase"/>
    <property type="match status" value="1"/>
</dbReference>
<feature type="signal peptide" evidence="1">
    <location>
        <begin position="1"/>
        <end position="17"/>
    </location>
</feature>
<dbReference type="Pfam" id="PF05096">
    <property type="entry name" value="Glu_cyclase_2"/>
    <property type="match status" value="1"/>
</dbReference>
<comment type="caution">
    <text evidence="2">The sequence shown here is derived from an EMBL/GenBank/DDBJ whole genome shotgun (WGS) entry which is preliminary data.</text>
</comment>
<keyword evidence="1" id="KW-0732">Signal</keyword>
<evidence type="ECO:0000313" key="2">
    <source>
        <dbReference type="EMBL" id="GEM83002.1"/>
    </source>
</evidence>
<protein>
    <submittedName>
        <fullName evidence="2">Glutamine cyclotransferase</fullName>
    </submittedName>
</protein>
<dbReference type="PANTHER" id="PTHR31270">
    <property type="entry name" value="GLUTAMINYL-PEPTIDE CYCLOTRANSFERASE"/>
    <property type="match status" value="1"/>
</dbReference>
<dbReference type="Proteomes" id="UP000321197">
    <property type="component" value="Unassembled WGS sequence"/>
</dbReference>
<feature type="chain" id="PRO_5021968841" evidence="1">
    <location>
        <begin position="18"/>
        <end position="253"/>
    </location>
</feature>
<evidence type="ECO:0000313" key="3">
    <source>
        <dbReference type="Proteomes" id="UP000321197"/>
    </source>
</evidence>
<dbReference type="RefSeq" id="WP_119341827.1">
    <property type="nucleotide sequence ID" value="NZ_BJXL01000028.1"/>
</dbReference>
<name>A0A511R2C1_9DEIN</name>
<reference evidence="2 3" key="1">
    <citation type="submission" date="2019-07" db="EMBL/GenBank/DDBJ databases">
        <title>Whole genome shotgun sequence of Meiothermus hypogaeus NBRC 106114.</title>
        <authorList>
            <person name="Hosoyama A."/>
            <person name="Uohara A."/>
            <person name="Ohji S."/>
            <person name="Ichikawa N."/>
        </authorList>
    </citation>
    <scope>NUCLEOTIDE SEQUENCE [LARGE SCALE GENOMIC DNA]</scope>
    <source>
        <strain evidence="2 3">NBRC 106114</strain>
    </source>
</reference>
<dbReference type="InterPro" id="IPR007788">
    <property type="entry name" value="QCT"/>
</dbReference>